<sequence length="106" mass="11983">MKSVKNFQSLIGSLLWISRCSRPDIAYAVHRATRRTHAPTNFDWKTAKRILRFLKGTSKLKLRMEMAKGTKTEEKFGIEVTGYSDADFGVSKIDRKSTSGGVILMN</sequence>
<evidence type="ECO:0000313" key="1">
    <source>
        <dbReference type="EMBL" id="KAI9921617.1"/>
    </source>
</evidence>
<accession>A0ACC0WSP0</accession>
<proteinExistence type="predicted"/>
<gene>
    <name evidence="1" type="ORF">PsorP6_002187</name>
</gene>
<protein>
    <submittedName>
        <fullName evidence="1">Uncharacterized protein</fullName>
    </submittedName>
</protein>
<reference evidence="1 2" key="1">
    <citation type="journal article" date="2022" name="bioRxiv">
        <title>The genome of the oomycete Peronosclerospora sorghi, a cosmopolitan pathogen of maize and sorghum, is inflated with dispersed pseudogenes.</title>
        <authorList>
            <person name="Fletcher K."/>
            <person name="Martin F."/>
            <person name="Isakeit T."/>
            <person name="Cavanaugh K."/>
            <person name="Magill C."/>
            <person name="Michelmore R."/>
        </authorList>
    </citation>
    <scope>NUCLEOTIDE SEQUENCE [LARGE SCALE GENOMIC DNA]</scope>
    <source>
        <strain evidence="1">P6</strain>
    </source>
</reference>
<dbReference type="EMBL" id="CM047580">
    <property type="protein sequence ID" value="KAI9921617.1"/>
    <property type="molecule type" value="Genomic_DNA"/>
</dbReference>
<name>A0ACC0WSP0_9STRA</name>
<evidence type="ECO:0000313" key="2">
    <source>
        <dbReference type="Proteomes" id="UP001163321"/>
    </source>
</evidence>
<comment type="caution">
    <text evidence="1">The sequence shown here is derived from an EMBL/GenBank/DDBJ whole genome shotgun (WGS) entry which is preliminary data.</text>
</comment>
<keyword evidence="2" id="KW-1185">Reference proteome</keyword>
<organism evidence="1 2">
    <name type="scientific">Peronosclerospora sorghi</name>
    <dbReference type="NCBI Taxonomy" id="230839"/>
    <lineage>
        <taxon>Eukaryota</taxon>
        <taxon>Sar</taxon>
        <taxon>Stramenopiles</taxon>
        <taxon>Oomycota</taxon>
        <taxon>Peronosporomycetes</taxon>
        <taxon>Peronosporales</taxon>
        <taxon>Peronosporaceae</taxon>
        <taxon>Peronosclerospora</taxon>
    </lineage>
</organism>
<dbReference type="Proteomes" id="UP001163321">
    <property type="component" value="Chromosome 1"/>
</dbReference>